<name>A0A4Y6UV11_SACBS</name>
<dbReference type="Proteomes" id="UP000316968">
    <property type="component" value="Chromosome"/>
</dbReference>
<dbReference type="Pfam" id="PF13738">
    <property type="entry name" value="Pyr_redox_3"/>
    <property type="match status" value="1"/>
</dbReference>
<dbReference type="SUPFAM" id="SSF51905">
    <property type="entry name" value="FAD/NAD(P)-binding domain"/>
    <property type="match status" value="2"/>
</dbReference>
<dbReference type="PANTHER" id="PTHR43539">
    <property type="entry name" value="FLAVIN-BINDING MONOOXYGENASE-LIKE PROTEIN (AFU_ORTHOLOGUE AFUA_4G09220)"/>
    <property type="match status" value="1"/>
</dbReference>
<dbReference type="InterPro" id="IPR050982">
    <property type="entry name" value="Auxin_biosynth/cation_transpt"/>
</dbReference>
<keyword evidence="1" id="KW-0560">Oxidoreductase</keyword>
<keyword evidence="2" id="KW-0503">Monooxygenase</keyword>
<organism evidence="2 3">
    <name type="scientific">Saccharibacillus brassicae</name>
    <dbReference type="NCBI Taxonomy" id="2583377"/>
    <lineage>
        <taxon>Bacteria</taxon>
        <taxon>Bacillati</taxon>
        <taxon>Bacillota</taxon>
        <taxon>Bacilli</taxon>
        <taxon>Bacillales</taxon>
        <taxon>Paenibacillaceae</taxon>
        <taxon>Saccharibacillus</taxon>
    </lineage>
</organism>
<protein>
    <submittedName>
        <fullName evidence="2">Monooxygenase</fullName>
    </submittedName>
</protein>
<dbReference type="EMBL" id="CP041217">
    <property type="protein sequence ID" value="QDH20216.1"/>
    <property type="molecule type" value="Genomic_DNA"/>
</dbReference>
<dbReference type="PANTHER" id="PTHR43539:SF89">
    <property type="entry name" value="NAD(P)-BINDING DOMAIN-CONTAINING PROTEIN"/>
    <property type="match status" value="1"/>
</dbReference>
<dbReference type="KEGG" id="saca:FFV09_04690"/>
<gene>
    <name evidence="2" type="ORF">FFV09_04690</name>
</gene>
<proteinExistence type="predicted"/>
<dbReference type="Gene3D" id="3.50.50.60">
    <property type="entry name" value="FAD/NAD(P)-binding domain"/>
    <property type="match status" value="2"/>
</dbReference>
<evidence type="ECO:0000256" key="1">
    <source>
        <dbReference type="ARBA" id="ARBA00023002"/>
    </source>
</evidence>
<keyword evidence="3" id="KW-1185">Reference proteome</keyword>
<dbReference type="GO" id="GO:0004497">
    <property type="term" value="F:monooxygenase activity"/>
    <property type="evidence" value="ECO:0007669"/>
    <property type="project" value="UniProtKB-KW"/>
</dbReference>
<sequence>MEVFDCIVVGAGAAGIGIGCVLRDLNIERFVILDRSEIGASFRCWPAEMRMITPSFTGNAYGILDLNSVSLKTSPAYTLGTEHPSGPQYADYLEALAAYKQLPVRTGVDVRQVRPLEGGGFDVETDGGVLRSRHVIWAAGEFQYPHTAGFPGAEHAIHSSLVREWAQLPGDEFVIVGGYESGADAAIHLARSGRKVTIIDRSGRWTEKGSSDPSLTLSPFTKDRLRQVEDGRIRLLAGHEVHWIERKEEGGYLIYSETAEGESHFLTTEQPPILATGFAGSLRTVEALFEHEPDGRVRLSEHDESTRVPGLFLAGPSVAHGGLIFCFIYKFRQRFAVVASQIAERLGVDLAPLEPYRREGMMLTDLSCCGEDCTC</sequence>
<dbReference type="AlphaFoldDB" id="A0A4Y6UV11"/>
<dbReference type="InterPro" id="IPR036188">
    <property type="entry name" value="FAD/NAD-bd_sf"/>
</dbReference>
<dbReference type="GO" id="GO:0050660">
    <property type="term" value="F:flavin adenine dinucleotide binding"/>
    <property type="evidence" value="ECO:0007669"/>
    <property type="project" value="TreeGrafter"/>
</dbReference>
<accession>A0A4Y6UV11</accession>
<dbReference type="OrthoDB" id="178899at2"/>
<reference evidence="2 3" key="1">
    <citation type="submission" date="2019-06" db="EMBL/GenBank/DDBJ databases">
        <title>Saccharibacillus brassicae sp. nov., an endophytic bacterium isolated from Chinese cabbage seeds (Brassica pekinensis).</title>
        <authorList>
            <person name="Jiang L."/>
            <person name="Lee J."/>
            <person name="Kim S.W."/>
        </authorList>
    </citation>
    <scope>NUCLEOTIDE SEQUENCE [LARGE SCALE GENOMIC DNA]</scope>
    <source>
        <strain evidence="3">KCTC 43072 / ATSA2</strain>
    </source>
</reference>
<evidence type="ECO:0000313" key="2">
    <source>
        <dbReference type="EMBL" id="QDH20216.1"/>
    </source>
</evidence>
<evidence type="ECO:0000313" key="3">
    <source>
        <dbReference type="Proteomes" id="UP000316968"/>
    </source>
</evidence>
<dbReference type="RefSeq" id="WP_141446602.1">
    <property type="nucleotide sequence ID" value="NZ_CP041217.1"/>
</dbReference>